<dbReference type="EnsemblMetazoa" id="XM_029492718.1">
    <property type="protein sequence ID" value="XP_029348578.1"/>
    <property type="gene ID" value="LOC115035070"/>
</dbReference>
<dbReference type="GO" id="GO:0005737">
    <property type="term" value="C:cytoplasm"/>
    <property type="evidence" value="ECO:0007669"/>
    <property type="project" value="TreeGrafter"/>
</dbReference>
<dbReference type="AlphaFoldDB" id="A0A8R2NUK6"/>
<dbReference type="SMART" id="SM00238">
    <property type="entry name" value="BIR"/>
    <property type="match status" value="1"/>
</dbReference>
<dbReference type="OrthoDB" id="6616098at2759"/>
<name>A0A8R2NUK6_ACYPI</name>
<dbReference type="PANTHER" id="PTHR10044:SF139">
    <property type="entry name" value="DEATH-ASSOCIATED INHIBITOR OF APOPTOSIS 2"/>
    <property type="match status" value="1"/>
</dbReference>
<evidence type="ECO:0000313" key="1">
    <source>
        <dbReference type="EnsemblMetazoa" id="XP_029348578.1"/>
    </source>
</evidence>
<dbReference type="Pfam" id="PF00653">
    <property type="entry name" value="BIR"/>
    <property type="match status" value="1"/>
</dbReference>
<dbReference type="InterPro" id="IPR001370">
    <property type="entry name" value="BIR_rpt"/>
</dbReference>
<dbReference type="SUPFAM" id="SSF57924">
    <property type="entry name" value="Inhibitor of apoptosis (IAP) repeat"/>
    <property type="match status" value="1"/>
</dbReference>
<dbReference type="KEGG" id="api:115035070"/>
<dbReference type="GO" id="GO:0005634">
    <property type="term" value="C:nucleus"/>
    <property type="evidence" value="ECO:0007669"/>
    <property type="project" value="TreeGrafter"/>
</dbReference>
<organism evidence="1 2">
    <name type="scientific">Acyrthosiphon pisum</name>
    <name type="common">Pea aphid</name>
    <dbReference type="NCBI Taxonomy" id="7029"/>
    <lineage>
        <taxon>Eukaryota</taxon>
        <taxon>Metazoa</taxon>
        <taxon>Ecdysozoa</taxon>
        <taxon>Arthropoda</taxon>
        <taxon>Hexapoda</taxon>
        <taxon>Insecta</taxon>
        <taxon>Pterygota</taxon>
        <taxon>Neoptera</taxon>
        <taxon>Paraneoptera</taxon>
        <taxon>Hemiptera</taxon>
        <taxon>Sternorrhyncha</taxon>
        <taxon>Aphidomorpha</taxon>
        <taxon>Aphidoidea</taxon>
        <taxon>Aphididae</taxon>
        <taxon>Macrosiphini</taxon>
        <taxon>Acyrthosiphon</taxon>
    </lineage>
</organism>
<dbReference type="RefSeq" id="XP_029348578.1">
    <property type="nucleotide sequence ID" value="XM_029492718.1"/>
</dbReference>
<dbReference type="Gene3D" id="1.10.1170.10">
    <property type="entry name" value="Inhibitor Of Apoptosis Protein (2mihbC-IAP-1), Chain A"/>
    <property type="match status" value="1"/>
</dbReference>
<proteinExistence type="predicted"/>
<reference evidence="2" key="1">
    <citation type="submission" date="2010-06" db="EMBL/GenBank/DDBJ databases">
        <authorList>
            <person name="Jiang H."/>
            <person name="Abraham K."/>
            <person name="Ali S."/>
            <person name="Alsbrooks S.L."/>
            <person name="Anim B.N."/>
            <person name="Anosike U.S."/>
            <person name="Attaway T."/>
            <person name="Bandaranaike D.P."/>
            <person name="Battles P.K."/>
            <person name="Bell S.N."/>
            <person name="Bell A.V."/>
            <person name="Beltran B."/>
            <person name="Bickham C."/>
            <person name="Bustamante Y."/>
            <person name="Caleb T."/>
            <person name="Canada A."/>
            <person name="Cardenas V."/>
            <person name="Carter K."/>
            <person name="Chacko J."/>
            <person name="Chandrabose M.N."/>
            <person name="Chavez D."/>
            <person name="Chavez A."/>
            <person name="Chen L."/>
            <person name="Chu H.-S."/>
            <person name="Claassen K.J."/>
            <person name="Cockrell R."/>
            <person name="Collins M."/>
            <person name="Cooper J.A."/>
            <person name="Cree A."/>
            <person name="Curry S.M."/>
            <person name="Da Y."/>
            <person name="Dao M.D."/>
            <person name="Das B."/>
            <person name="Davila M.-L."/>
            <person name="Davy-Carroll L."/>
            <person name="Denson S."/>
            <person name="Dinh H."/>
            <person name="Ebong V.E."/>
            <person name="Edwards J.R."/>
            <person name="Egan A."/>
            <person name="El-Daye J."/>
            <person name="Escobedo L."/>
            <person name="Fernandez S."/>
            <person name="Fernando P.R."/>
            <person name="Flagg N."/>
            <person name="Forbes L.D."/>
            <person name="Fowler R.G."/>
            <person name="Fu Q."/>
            <person name="Gabisi R.A."/>
            <person name="Ganer J."/>
            <person name="Garbino Pronczuk A."/>
            <person name="Garcia R.M."/>
            <person name="Garner T."/>
            <person name="Garrett T.E."/>
            <person name="Gonzalez D.A."/>
            <person name="Hamid H."/>
            <person name="Hawkins E.S."/>
            <person name="Hirani K."/>
            <person name="Hogues M.E."/>
            <person name="Hollins B."/>
            <person name="Hsiao C.-H."/>
            <person name="Jabil R."/>
            <person name="James M.L."/>
            <person name="Jhangiani S.N."/>
            <person name="Johnson B."/>
            <person name="Johnson Q."/>
            <person name="Joshi V."/>
            <person name="Kalu J.B."/>
            <person name="Kam C."/>
            <person name="Kashfia A."/>
            <person name="Keebler J."/>
            <person name="Kisamo H."/>
            <person name="Kovar C.L."/>
            <person name="Lago L.A."/>
            <person name="Lai C.-Y."/>
            <person name="Laidlaw J."/>
            <person name="Lara F."/>
            <person name="Le T.-K."/>
            <person name="Lee S.L."/>
            <person name="Legall F.H."/>
            <person name="Lemon S.J."/>
            <person name="Lewis L.R."/>
            <person name="Li B."/>
            <person name="Liu Y."/>
            <person name="Liu Y.-S."/>
            <person name="Lopez J."/>
            <person name="Lozado R.J."/>
            <person name="Lu J."/>
            <person name="Madu R.C."/>
            <person name="Maheshwari M."/>
            <person name="Maheshwari R."/>
            <person name="Malloy K."/>
            <person name="Martinez E."/>
            <person name="Mathew T."/>
            <person name="Mercado I.C."/>
            <person name="Mercado C."/>
            <person name="Meyer B."/>
            <person name="Montgomery K."/>
            <person name="Morgan M.B."/>
            <person name="Munidasa M."/>
            <person name="Nazareth L.V."/>
            <person name="Nelson J."/>
            <person name="Ng B.M."/>
            <person name="Nguyen N.B."/>
            <person name="Nguyen P.Q."/>
            <person name="Nguyen T."/>
            <person name="Obregon M."/>
            <person name="Okwuonu G.O."/>
            <person name="Onwere C.G."/>
            <person name="Orozco G."/>
            <person name="Parra A."/>
            <person name="Patel S."/>
            <person name="Patil S."/>
            <person name="Perez A."/>
            <person name="Perez Y."/>
            <person name="Pham C."/>
            <person name="Primus E.L."/>
            <person name="Pu L.-L."/>
            <person name="Puazo M."/>
            <person name="Qin X."/>
            <person name="Quiroz J.B."/>
            <person name="Reese J."/>
            <person name="Richards S."/>
            <person name="Rives C.M."/>
            <person name="Robberts R."/>
            <person name="Ruiz S.J."/>
            <person name="Ruiz M.J."/>
            <person name="Santibanez J."/>
            <person name="Schneider B.W."/>
            <person name="Sisson I."/>
            <person name="Smith M."/>
            <person name="Sodergren E."/>
            <person name="Song X.-Z."/>
            <person name="Song B.B."/>
            <person name="Summersgill H."/>
            <person name="Thelus R."/>
            <person name="Thornton R.D."/>
            <person name="Trejos Z.Y."/>
            <person name="Usmani K."/>
            <person name="Vattathil S."/>
            <person name="Villasana D."/>
            <person name="Walker D.L."/>
            <person name="Wang S."/>
            <person name="Wang K."/>
            <person name="White C.S."/>
            <person name="Williams A.C."/>
            <person name="Williamson J."/>
            <person name="Wilson K."/>
            <person name="Woghiren I.O."/>
            <person name="Woodworth J.R."/>
            <person name="Worley K.C."/>
            <person name="Wright R.A."/>
            <person name="Wu W."/>
            <person name="Young L."/>
            <person name="Zhang L."/>
            <person name="Zhang J."/>
            <person name="Zhu Y."/>
            <person name="Muzny D.M."/>
            <person name="Weinstock G."/>
            <person name="Gibbs R.A."/>
        </authorList>
    </citation>
    <scope>NUCLEOTIDE SEQUENCE [LARGE SCALE GENOMIC DNA]</scope>
    <source>
        <strain evidence="2">LSR1</strain>
    </source>
</reference>
<dbReference type="InterPro" id="IPR050784">
    <property type="entry name" value="IAP"/>
</dbReference>
<dbReference type="GeneID" id="115035070"/>
<keyword evidence="2" id="KW-1185">Reference proteome</keyword>
<reference evidence="1" key="2">
    <citation type="submission" date="2022-06" db="UniProtKB">
        <authorList>
            <consortium name="EnsemblMetazoa"/>
        </authorList>
    </citation>
    <scope>IDENTIFICATION</scope>
</reference>
<evidence type="ECO:0000313" key="2">
    <source>
        <dbReference type="Proteomes" id="UP000007819"/>
    </source>
</evidence>
<sequence>MIITVASSDGKDNYSIDTPAEEDRRQLINLISSTNTMDLPDLENNELNNYKGINSDEDILLHSVEENSDPQYPMYSSFLSRLKTYDSRSPQSYQDKYSLAQCGFTYTGTDDLVQCYYCGLLLGKWEKNDEPWSQHALHNPKC</sequence>
<protein>
    <submittedName>
        <fullName evidence="1">Uncharacterized protein</fullName>
    </submittedName>
</protein>
<dbReference type="CDD" id="cd00022">
    <property type="entry name" value="BIR"/>
    <property type="match status" value="1"/>
</dbReference>
<accession>A0A8R2NUK6</accession>
<dbReference type="PANTHER" id="PTHR10044">
    <property type="entry name" value="INHIBITOR OF APOPTOSIS"/>
    <property type="match status" value="1"/>
</dbReference>
<dbReference type="Proteomes" id="UP000007819">
    <property type="component" value="Unassembled WGS sequence"/>
</dbReference>
<dbReference type="PROSITE" id="PS50143">
    <property type="entry name" value="BIR_REPEAT_2"/>
    <property type="match status" value="1"/>
</dbReference>